<sequence>MQQLDIFADSRDVMLRDDVLEQLQRRDAVPARLALERLVSDYPVDGSLPAMRVLVRELEDGSTAPFVDHAALANARQHLEDDVVPAARRVLPAQAVQPWLAPCWRALAARAASLAFRATEADGHTGITPRRCSCWRATAWPRSMRLRASNRGGASRHRSHG</sequence>
<dbReference type="Proteomes" id="UP001494588">
    <property type="component" value="Unassembled WGS sequence"/>
</dbReference>
<evidence type="ECO:0000313" key="2">
    <source>
        <dbReference type="Proteomes" id="UP001494588"/>
    </source>
</evidence>
<protein>
    <submittedName>
        <fullName evidence="1">Uncharacterized protein</fullName>
    </submittedName>
</protein>
<accession>A0ABU9QRG1</accession>
<reference evidence="1 2" key="1">
    <citation type="submission" date="2024-01" db="EMBL/GenBank/DDBJ databases">
        <title>The diversity of rhizobia nodulating Mimosa spp. in eleven states of Brazil covering several biomes is determined by host plant, location, and edaphic factors.</title>
        <authorList>
            <person name="Rouws L."/>
            <person name="Barauna A."/>
            <person name="Beukes C."/>
            <person name="De Faria S.M."/>
            <person name="Gross E."/>
            <person name="Dos Reis Junior F.B."/>
            <person name="Simon M."/>
            <person name="Maluk M."/>
            <person name="Odee D.W."/>
            <person name="Kenicer G."/>
            <person name="Young J.P.W."/>
            <person name="Reis V.M."/>
            <person name="Zilli J."/>
            <person name="James E.K."/>
        </authorList>
    </citation>
    <scope>NUCLEOTIDE SEQUENCE [LARGE SCALE GENOMIC DNA]</scope>
    <source>
        <strain evidence="1 2">JPY77</strain>
    </source>
</reference>
<proteinExistence type="predicted"/>
<comment type="caution">
    <text evidence="1">The sequence shown here is derived from an EMBL/GenBank/DDBJ whole genome shotgun (WGS) entry which is preliminary data.</text>
</comment>
<dbReference type="RefSeq" id="WP_233472181.1">
    <property type="nucleotide sequence ID" value="NZ_CAJHCS010000055.1"/>
</dbReference>
<evidence type="ECO:0000313" key="1">
    <source>
        <dbReference type="EMBL" id="MEM5292070.1"/>
    </source>
</evidence>
<name>A0ABU9QRG1_9BURK</name>
<dbReference type="EMBL" id="JAZHGC010000069">
    <property type="protein sequence ID" value="MEM5292070.1"/>
    <property type="molecule type" value="Genomic_DNA"/>
</dbReference>
<keyword evidence="2" id="KW-1185">Reference proteome</keyword>
<organism evidence="1 2">
    <name type="scientific">Paraburkholderia sabiae</name>
    <dbReference type="NCBI Taxonomy" id="273251"/>
    <lineage>
        <taxon>Bacteria</taxon>
        <taxon>Pseudomonadati</taxon>
        <taxon>Pseudomonadota</taxon>
        <taxon>Betaproteobacteria</taxon>
        <taxon>Burkholderiales</taxon>
        <taxon>Burkholderiaceae</taxon>
        <taxon>Paraburkholderia</taxon>
    </lineage>
</organism>
<gene>
    <name evidence="1" type="ORF">V4C55_40910</name>
</gene>